<reference evidence="2 5" key="1">
    <citation type="journal article" date="2011" name="J. Bacteriol.">
        <title>Genome sequence of Halobiforma lacisalsi AJ5, an extremely halophilic archaeon which harbors a bop gene.</title>
        <authorList>
            <person name="Jiang X."/>
            <person name="Wang S."/>
            <person name="Cheng H."/>
            <person name="Huo Y."/>
            <person name="Zhang X."/>
            <person name="Zhu X."/>
            <person name="Han X."/>
            <person name="Ni P."/>
            <person name="Wu M."/>
        </authorList>
    </citation>
    <scope>NUCLEOTIDE SEQUENCE [LARGE SCALE GENOMIC DNA]</scope>
    <source>
        <strain evidence="2 5">AJ5</strain>
    </source>
</reference>
<keyword evidence="4" id="KW-1185">Reference proteome</keyword>
<dbReference type="AlphaFoldDB" id="M0LRM6"/>
<dbReference type="Proteomes" id="UP000011555">
    <property type="component" value="Unassembled WGS sequence"/>
</dbReference>
<dbReference type="Proteomes" id="UP000186547">
    <property type="component" value="Chromosome"/>
</dbReference>
<dbReference type="KEGG" id="hlc:CHINAEXTREME03030"/>
<dbReference type="EMBL" id="CP019285">
    <property type="protein sequence ID" value="APW96806.1"/>
    <property type="molecule type" value="Genomic_DNA"/>
</dbReference>
<dbReference type="EMBL" id="AOLZ01000029">
    <property type="protein sequence ID" value="EMA35079.1"/>
    <property type="molecule type" value="Genomic_DNA"/>
</dbReference>
<gene>
    <name evidence="3" type="ORF">C445_06270</name>
    <name evidence="2" type="ORF">CHINAEXTREME_03030</name>
</gene>
<reference evidence="2" key="3">
    <citation type="submission" date="2017-01" db="EMBL/GenBank/DDBJ databases">
        <authorList>
            <person name="Mah S.A."/>
            <person name="Swanson W.J."/>
            <person name="Moy G.W."/>
            <person name="Vacquier V.D."/>
        </authorList>
    </citation>
    <scope>NUCLEOTIDE SEQUENCE</scope>
    <source>
        <strain evidence="2">AJ5</strain>
    </source>
</reference>
<evidence type="ECO:0000256" key="1">
    <source>
        <dbReference type="SAM" id="MobiDB-lite"/>
    </source>
</evidence>
<proteinExistence type="predicted"/>
<organism evidence="3 4">
    <name type="scientific">Natronobacterium lacisalsi AJ5</name>
    <dbReference type="NCBI Taxonomy" id="358396"/>
    <lineage>
        <taxon>Archaea</taxon>
        <taxon>Methanobacteriati</taxon>
        <taxon>Methanobacteriota</taxon>
        <taxon>Stenosarchaea group</taxon>
        <taxon>Halobacteria</taxon>
        <taxon>Halobacteriales</taxon>
        <taxon>Natrialbaceae</taxon>
        <taxon>Natronobacterium</taxon>
    </lineage>
</organism>
<feature type="region of interest" description="Disordered" evidence="1">
    <location>
        <begin position="1"/>
        <end position="22"/>
    </location>
</feature>
<evidence type="ECO:0000313" key="2">
    <source>
        <dbReference type="EMBL" id="APW96806.1"/>
    </source>
</evidence>
<name>M0LRM6_NATLA</name>
<feature type="compositionally biased region" description="Basic and acidic residues" evidence="1">
    <location>
        <begin position="1"/>
        <end position="14"/>
    </location>
</feature>
<evidence type="ECO:0000313" key="4">
    <source>
        <dbReference type="Proteomes" id="UP000011555"/>
    </source>
</evidence>
<evidence type="ECO:0000313" key="5">
    <source>
        <dbReference type="Proteomes" id="UP000186547"/>
    </source>
</evidence>
<accession>M0LRM6</accession>
<protein>
    <submittedName>
        <fullName evidence="3">Uncharacterized protein</fullName>
    </submittedName>
</protein>
<evidence type="ECO:0000313" key="3">
    <source>
        <dbReference type="EMBL" id="EMA35079.1"/>
    </source>
</evidence>
<sequence length="182" mass="20682">MEFEQHRPDGDRYRPSVANPGTPVVALEADRDAFDRRSEESGRWTVSVTVPVPVLEFDAIDRRFDARSIVPVDGLEVDGRLGRAAQFLPGRRQRSLGFGVDQQLQIAFELVTIGISYRVTDRRVGGRSERRPGRIVGRVQDRPPQFGLDERFGSIEREHRIRVDFGFVSRFQDADDGNTTQQ</sequence>
<reference evidence="3 4" key="2">
    <citation type="journal article" date="2014" name="PLoS Genet.">
        <title>Phylogenetically driven sequencing of extremely halophilic archaea reveals strategies for static and dynamic osmo-response.</title>
        <authorList>
            <person name="Becker E.A."/>
            <person name="Seitzer P.M."/>
            <person name="Tritt A."/>
            <person name="Larsen D."/>
            <person name="Krusor M."/>
            <person name="Yao A.I."/>
            <person name="Wu D."/>
            <person name="Madern D."/>
            <person name="Eisen J.A."/>
            <person name="Darling A.E."/>
            <person name="Facciotti M.T."/>
        </authorList>
    </citation>
    <scope>NUCLEOTIDE SEQUENCE [LARGE SCALE GENOMIC DNA]</scope>
    <source>
        <strain evidence="3 4">AJ5</strain>
    </source>
</reference>